<organism evidence="2 3">
    <name type="scientific">Roridomyces roridus</name>
    <dbReference type="NCBI Taxonomy" id="1738132"/>
    <lineage>
        <taxon>Eukaryota</taxon>
        <taxon>Fungi</taxon>
        <taxon>Dikarya</taxon>
        <taxon>Basidiomycota</taxon>
        <taxon>Agaricomycotina</taxon>
        <taxon>Agaricomycetes</taxon>
        <taxon>Agaricomycetidae</taxon>
        <taxon>Agaricales</taxon>
        <taxon>Marasmiineae</taxon>
        <taxon>Mycenaceae</taxon>
        <taxon>Roridomyces</taxon>
    </lineage>
</organism>
<sequence length="241" mass="27810">MQVSRPDFQNFLRIFTTCQCNAEKELYENMVNEGAFAGVTAELAKKMQALTLCNPGEMNLVGAKQTREVLKAVTGAVGRWFEITKAIRFSVDVHHDLREMADEMVYYSQKLRNIHERRSNIRRVRRLFRSYAPFIVLFTAFAFSLAFVLGFVVFSWEVLEEWRSFWAPTPVVVQLLYLNPRDACRISDFEDTLPLLVEALQGLGETYRRLGIATNVRARDRVAINKIILARGHAKLHELSY</sequence>
<evidence type="ECO:0000256" key="1">
    <source>
        <dbReference type="SAM" id="Phobius"/>
    </source>
</evidence>
<accession>A0AAD7B0X1</accession>
<keyword evidence="3" id="KW-1185">Reference proteome</keyword>
<feature type="transmembrane region" description="Helical" evidence="1">
    <location>
        <begin position="131"/>
        <end position="156"/>
    </location>
</feature>
<keyword evidence="1" id="KW-1133">Transmembrane helix</keyword>
<dbReference type="AlphaFoldDB" id="A0AAD7B0X1"/>
<protein>
    <submittedName>
        <fullName evidence="2">Uncharacterized protein</fullName>
    </submittedName>
</protein>
<name>A0AAD7B0X1_9AGAR</name>
<evidence type="ECO:0000313" key="3">
    <source>
        <dbReference type="Proteomes" id="UP001221142"/>
    </source>
</evidence>
<gene>
    <name evidence="2" type="ORF">FB45DRAFT_949385</name>
</gene>
<evidence type="ECO:0000313" key="2">
    <source>
        <dbReference type="EMBL" id="KAJ7606881.1"/>
    </source>
</evidence>
<keyword evidence="1" id="KW-0472">Membrane</keyword>
<dbReference type="Proteomes" id="UP001221142">
    <property type="component" value="Unassembled WGS sequence"/>
</dbReference>
<reference evidence="2" key="1">
    <citation type="submission" date="2023-03" db="EMBL/GenBank/DDBJ databases">
        <title>Massive genome expansion in bonnet fungi (Mycena s.s.) driven by repeated elements and novel gene families across ecological guilds.</title>
        <authorList>
            <consortium name="Lawrence Berkeley National Laboratory"/>
            <person name="Harder C.B."/>
            <person name="Miyauchi S."/>
            <person name="Viragh M."/>
            <person name="Kuo A."/>
            <person name="Thoen E."/>
            <person name="Andreopoulos B."/>
            <person name="Lu D."/>
            <person name="Skrede I."/>
            <person name="Drula E."/>
            <person name="Henrissat B."/>
            <person name="Morin E."/>
            <person name="Kohler A."/>
            <person name="Barry K."/>
            <person name="LaButti K."/>
            <person name="Morin E."/>
            <person name="Salamov A."/>
            <person name="Lipzen A."/>
            <person name="Mereny Z."/>
            <person name="Hegedus B."/>
            <person name="Baldrian P."/>
            <person name="Stursova M."/>
            <person name="Weitz H."/>
            <person name="Taylor A."/>
            <person name="Grigoriev I.V."/>
            <person name="Nagy L.G."/>
            <person name="Martin F."/>
            <person name="Kauserud H."/>
        </authorList>
    </citation>
    <scope>NUCLEOTIDE SEQUENCE</scope>
    <source>
        <strain evidence="2">9284</strain>
    </source>
</reference>
<keyword evidence="1" id="KW-0812">Transmembrane</keyword>
<comment type="caution">
    <text evidence="2">The sequence shown here is derived from an EMBL/GenBank/DDBJ whole genome shotgun (WGS) entry which is preliminary data.</text>
</comment>
<proteinExistence type="predicted"/>
<dbReference type="EMBL" id="JARKIF010000054">
    <property type="protein sequence ID" value="KAJ7606881.1"/>
    <property type="molecule type" value="Genomic_DNA"/>
</dbReference>